<evidence type="ECO:0008006" key="4">
    <source>
        <dbReference type="Google" id="ProtNLM"/>
    </source>
</evidence>
<name>A0ABR2VYN6_9FUNG</name>
<reference evidence="2 3" key="1">
    <citation type="submission" date="2023-04" db="EMBL/GenBank/DDBJ databases">
        <title>Genome of Basidiobolus ranarum AG-B5.</title>
        <authorList>
            <person name="Stajich J.E."/>
            <person name="Carter-House D."/>
            <person name="Gryganskyi A."/>
        </authorList>
    </citation>
    <scope>NUCLEOTIDE SEQUENCE [LARGE SCALE GENOMIC DNA]</scope>
    <source>
        <strain evidence="2 3">AG-B5</strain>
    </source>
</reference>
<organism evidence="2 3">
    <name type="scientific">Basidiobolus ranarum</name>
    <dbReference type="NCBI Taxonomy" id="34480"/>
    <lineage>
        <taxon>Eukaryota</taxon>
        <taxon>Fungi</taxon>
        <taxon>Fungi incertae sedis</taxon>
        <taxon>Zoopagomycota</taxon>
        <taxon>Entomophthoromycotina</taxon>
        <taxon>Basidiobolomycetes</taxon>
        <taxon>Basidiobolales</taxon>
        <taxon>Basidiobolaceae</taxon>
        <taxon>Basidiobolus</taxon>
    </lineage>
</organism>
<evidence type="ECO:0000256" key="1">
    <source>
        <dbReference type="ARBA" id="ARBA00022801"/>
    </source>
</evidence>
<keyword evidence="3" id="KW-1185">Reference proteome</keyword>
<dbReference type="EMBL" id="JASJQH010007340">
    <property type="protein sequence ID" value="KAK9710469.1"/>
    <property type="molecule type" value="Genomic_DNA"/>
</dbReference>
<dbReference type="PANTHER" id="PTHR16138:SF7">
    <property type="entry name" value="PALMITOYL-PROTEIN THIOESTERASE ABHD10, MITOCHONDRIAL"/>
    <property type="match status" value="1"/>
</dbReference>
<gene>
    <name evidence="2" type="ORF">K7432_008407</name>
</gene>
<dbReference type="PANTHER" id="PTHR16138">
    <property type="entry name" value="MYCOPHENOLIC ACID ACYL-GLUCURONIDE ESTERASE, MITOCHONDRIAL"/>
    <property type="match status" value="1"/>
</dbReference>
<dbReference type="Proteomes" id="UP001479436">
    <property type="component" value="Unassembled WGS sequence"/>
</dbReference>
<accession>A0ABR2VYN6</accession>
<dbReference type="SUPFAM" id="SSF53474">
    <property type="entry name" value="alpha/beta-Hydrolases"/>
    <property type="match status" value="1"/>
</dbReference>
<evidence type="ECO:0000313" key="3">
    <source>
        <dbReference type="Proteomes" id="UP001479436"/>
    </source>
</evidence>
<protein>
    <recommendedName>
        <fullName evidence="4">Serine aminopeptidase S33 domain-containing protein</fullName>
    </recommendedName>
</protein>
<dbReference type="InterPro" id="IPR029058">
    <property type="entry name" value="AB_hydrolase_fold"/>
</dbReference>
<dbReference type="InterPro" id="IPR052382">
    <property type="entry name" value="ABHD10_acyl-thioesterase"/>
</dbReference>
<sequence length="270" mass="30541">MVNTSQEPSQRQMLRLPTVKEHFLSYIKYIGNPNAVTSTRDTLQRVPSLFFINGLMSDMTSRKSKFLYEYCKENNISFLTYDHFAHGASSGNFSEATISRWYEDLCTIFFKETKGPQILVGSSMGFWLALLLLLKSPAEVKNKVAGIIGIGSSVNTTQKFLNEIGGENFLVPGNIYHRPSKYSQSGYYDIPHDLLQDGIEFTIEPPFKVNCPVSIIHGGKDEDVPLKEAQSLKSNLQATNISFWLIEDGDHRLSRNEDLEVLRTVIENMI</sequence>
<evidence type="ECO:0000313" key="2">
    <source>
        <dbReference type="EMBL" id="KAK9710469.1"/>
    </source>
</evidence>
<keyword evidence="1" id="KW-0378">Hydrolase</keyword>
<comment type="caution">
    <text evidence="2">The sequence shown here is derived from an EMBL/GenBank/DDBJ whole genome shotgun (WGS) entry which is preliminary data.</text>
</comment>
<proteinExistence type="predicted"/>
<dbReference type="Gene3D" id="3.40.50.1820">
    <property type="entry name" value="alpha/beta hydrolase"/>
    <property type="match status" value="1"/>
</dbReference>